<evidence type="ECO:0000313" key="3">
    <source>
        <dbReference type="Proteomes" id="UP000573729"/>
    </source>
</evidence>
<gene>
    <name evidence="2" type="ORF">BKA24_001796</name>
</gene>
<proteinExistence type="predicted"/>
<accession>A0A7W7FIH3</accession>
<keyword evidence="1" id="KW-0472">Membrane</keyword>
<feature type="transmembrane region" description="Helical" evidence="1">
    <location>
        <begin position="82"/>
        <end position="101"/>
    </location>
</feature>
<dbReference type="Proteomes" id="UP000573729">
    <property type="component" value="Unassembled WGS sequence"/>
</dbReference>
<dbReference type="RefSeq" id="WP_184217257.1">
    <property type="nucleotide sequence ID" value="NZ_JACHMD010000001.1"/>
</dbReference>
<feature type="transmembrane region" description="Helical" evidence="1">
    <location>
        <begin position="20"/>
        <end position="39"/>
    </location>
</feature>
<evidence type="ECO:0000313" key="2">
    <source>
        <dbReference type="EMBL" id="MBB4667087.1"/>
    </source>
</evidence>
<keyword evidence="3" id="KW-1185">Reference proteome</keyword>
<dbReference type="EMBL" id="JACHMD010000001">
    <property type="protein sequence ID" value="MBB4667087.1"/>
    <property type="molecule type" value="Genomic_DNA"/>
</dbReference>
<organism evidence="2 3">
    <name type="scientific">Microbacterium marinum</name>
    <dbReference type="NCBI Taxonomy" id="421115"/>
    <lineage>
        <taxon>Bacteria</taxon>
        <taxon>Bacillati</taxon>
        <taxon>Actinomycetota</taxon>
        <taxon>Actinomycetes</taxon>
        <taxon>Micrococcales</taxon>
        <taxon>Microbacteriaceae</taxon>
        <taxon>Microbacterium</taxon>
    </lineage>
</organism>
<keyword evidence="1" id="KW-0812">Transmembrane</keyword>
<sequence length="178" mass="18491">MTTQPFWASAAAWFTDSRRAALQALIASSLTLLAVTGLLNQEQSFALGELSASLLLLIQGVIGLSLLRDSEWSTWLGTKGRALLYGAATALGPVGIAFQLWGSEVSAQIATIATIIASIATAFVQTVNVHTLSPGEVEVLDLPEDVREVIAQAVAQKAGGSVAEMPVEPTDSNGGTGR</sequence>
<protein>
    <submittedName>
        <fullName evidence="2">Uncharacterized protein</fullName>
    </submittedName>
</protein>
<dbReference type="AlphaFoldDB" id="A0A7W7FIH3"/>
<keyword evidence="1" id="KW-1133">Transmembrane helix</keyword>
<reference evidence="2 3" key="1">
    <citation type="submission" date="2020-08" db="EMBL/GenBank/DDBJ databases">
        <title>Sequencing the genomes of 1000 actinobacteria strains.</title>
        <authorList>
            <person name="Klenk H.-P."/>
        </authorList>
    </citation>
    <scope>NUCLEOTIDE SEQUENCE [LARGE SCALE GENOMIC DNA]</scope>
    <source>
        <strain evidence="2 3">DSM 24947</strain>
    </source>
</reference>
<evidence type="ECO:0000256" key="1">
    <source>
        <dbReference type="SAM" id="Phobius"/>
    </source>
</evidence>
<name>A0A7W7FIH3_9MICO</name>
<comment type="caution">
    <text evidence="2">The sequence shown here is derived from an EMBL/GenBank/DDBJ whole genome shotgun (WGS) entry which is preliminary data.</text>
</comment>
<feature type="transmembrane region" description="Helical" evidence="1">
    <location>
        <begin position="45"/>
        <end position="67"/>
    </location>
</feature>
<feature type="transmembrane region" description="Helical" evidence="1">
    <location>
        <begin position="107"/>
        <end position="124"/>
    </location>
</feature>